<gene>
    <name evidence="15" type="primary">LOC107022602</name>
</gene>
<dbReference type="GeneID" id="107022602"/>
<keyword evidence="4" id="KW-0175">Coiled coil</keyword>
<evidence type="ECO:0000256" key="1">
    <source>
        <dbReference type="ARBA" id="ARBA00004123"/>
    </source>
</evidence>
<dbReference type="InterPro" id="IPR009057">
    <property type="entry name" value="Homeodomain-like_sf"/>
</dbReference>
<dbReference type="PROSITE" id="PS50071">
    <property type="entry name" value="HOMEOBOX_2"/>
    <property type="match status" value="1"/>
</dbReference>
<comment type="subcellular location">
    <subcellularLocation>
        <location evidence="1 9 10">Nucleus</location>
    </subcellularLocation>
</comment>
<dbReference type="InterPro" id="IPR001356">
    <property type="entry name" value="HD"/>
</dbReference>
<sequence length="657" mass="75057">MTDTMEGDSEKSDESWLKYLIDGSVEEEVSTGDNITGGASVHEQGESSSRRRKNIRHNADQIKELEAFYKKNPIPNKKTRQEIATKLSMDFNQVQNWFQNKRTQTKLQSEWYENKIMKQENDKLRVEHSVTKEALENSIREKHSKEKVDENQTKIEHDQLEDEVKRLAYKLSLFNKVVAHDNIVLLNLGLDAFNELFRLYENGNPLWIRKLDGSGEMLNIEEYDRLFIPLIDTKPEYFTMEGTRASCIVADTSLALVNMLMDKNQWVDMFPCIVGKTYATDVISTGMAGNKNTSLLLIKTEFQIISDLVSVREVEFLRFSKKHAEGVWAIVDVSIDESKSCRRLPSGCILRDMPDGFCQVTWIEHTEYNENLVHEWYRPLIKAGMAFGAQRWIASLQRQHHFLKMMKSAVDPTVELSGERGIRKMAQRMTDMFCTGVCGTKHNWEIIQPATNENPKLMMRTNVSDPSEYVGVILSATKTIWLPTQQQTLFKFFNNEQTRSQWDVLYNNSTMERMIQFPKGQNIDSNISIYFAHGDESCASRVILQDTSTDESGSILVYATIGSQEMDKVIDGGDSSWVALFSNGIAIAPDCNRNLFAANDTSEEMDNGFEDGSMVTINFQMMGNMLPDTTLSMELVKQANGLISHTVHKIKSALKCW</sequence>
<evidence type="ECO:0000256" key="5">
    <source>
        <dbReference type="ARBA" id="ARBA00023125"/>
    </source>
</evidence>
<dbReference type="PANTHER" id="PTHR45654">
    <property type="entry name" value="HOMEOBOX-LEUCINE ZIPPER PROTEIN MERISTEM L1"/>
    <property type="match status" value="1"/>
</dbReference>
<evidence type="ECO:0000256" key="8">
    <source>
        <dbReference type="ARBA" id="ARBA00023242"/>
    </source>
</evidence>
<dbReference type="InterPro" id="IPR002913">
    <property type="entry name" value="START_lipid-bd_dom"/>
</dbReference>
<keyword evidence="5 9" id="KW-0238">DNA-binding</keyword>
<keyword evidence="7" id="KW-0804">Transcription</keyword>
<dbReference type="SUPFAM" id="SSF55961">
    <property type="entry name" value="Bet v1-like"/>
    <property type="match status" value="2"/>
</dbReference>
<dbReference type="Proteomes" id="UP000694930">
    <property type="component" value="Chromosome 6"/>
</dbReference>
<evidence type="ECO:0000259" key="13">
    <source>
        <dbReference type="PROSITE" id="PS50848"/>
    </source>
</evidence>
<keyword evidence="14" id="KW-1185">Reference proteome</keyword>
<feature type="domain" description="START" evidence="13">
    <location>
        <begin position="178"/>
        <end position="405"/>
    </location>
</feature>
<organism evidence="14 15">
    <name type="scientific">Solanum pennellii</name>
    <name type="common">Tomato</name>
    <name type="synonym">Lycopersicon pennellii</name>
    <dbReference type="NCBI Taxonomy" id="28526"/>
    <lineage>
        <taxon>Eukaryota</taxon>
        <taxon>Viridiplantae</taxon>
        <taxon>Streptophyta</taxon>
        <taxon>Embryophyta</taxon>
        <taxon>Tracheophyta</taxon>
        <taxon>Spermatophyta</taxon>
        <taxon>Magnoliopsida</taxon>
        <taxon>eudicotyledons</taxon>
        <taxon>Gunneridae</taxon>
        <taxon>Pentapetalae</taxon>
        <taxon>asterids</taxon>
        <taxon>lamiids</taxon>
        <taxon>Solanales</taxon>
        <taxon>Solanaceae</taxon>
        <taxon>Solanoideae</taxon>
        <taxon>Solaneae</taxon>
        <taxon>Solanum</taxon>
        <taxon>Solanum subgen. Lycopersicon</taxon>
    </lineage>
</organism>
<dbReference type="SMART" id="SM00389">
    <property type="entry name" value="HOX"/>
    <property type="match status" value="1"/>
</dbReference>
<dbReference type="SUPFAM" id="SSF46689">
    <property type="entry name" value="Homeodomain-like"/>
    <property type="match status" value="1"/>
</dbReference>
<reference evidence="14" key="1">
    <citation type="journal article" date="2014" name="Nat. Genet.">
        <title>The genome of the stress-tolerant wild tomato species Solanum pennellii.</title>
        <authorList>
            <person name="Bolger A."/>
            <person name="Scossa F."/>
            <person name="Bolger M.E."/>
            <person name="Lanz C."/>
            <person name="Maumus F."/>
            <person name="Tohge T."/>
            <person name="Quesneville H."/>
            <person name="Alseekh S."/>
            <person name="Sorensen I."/>
            <person name="Lichtenstein G."/>
            <person name="Fich E.A."/>
            <person name="Conte M."/>
            <person name="Keller H."/>
            <person name="Schneeberger K."/>
            <person name="Schwacke R."/>
            <person name="Ofner I."/>
            <person name="Vrebalov J."/>
            <person name="Xu Y."/>
            <person name="Osorio S."/>
            <person name="Aflitos S.A."/>
            <person name="Schijlen E."/>
            <person name="Jimenez-Gomez J.M."/>
            <person name="Ryngajllo M."/>
            <person name="Kimura S."/>
            <person name="Kumar R."/>
            <person name="Koenig D."/>
            <person name="Headland L.R."/>
            <person name="Maloof J.N."/>
            <person name="Sinha N."/>
            <person name="van Ham R.C."/>
            <person name="Lankhorst R.K."/>
            <person name="Mao L."/>
            <person name="Vogel A."/>
            <person name="Arsova B."/>
            <person name="Panstruga R."/>
            <person name="Fei Z."/>
            <person name="Rose J.K."/>
            <person name="Zamir D."/>
            <person name="Carrari F."/>
            <person name="Giovannoni J.J."/>
            <person name="Weigel D."/>
            <person name="Usadel B."/>
            <person name="Fernie A.R."/>
        </authorList>
    </citation>
    <scope>NUCLEOTIDE SEQUENCE [LARGE SCALE GENOMIC DNA]</scope>
    <source>
        <strain evidence="14">cv. LA0716</strain>
    </source>
</reference>
<dbReference type="PROSITE" id="PS50848">
    <property type="entry name" value="START"/>
    <property type="match status" value="1"/>
</dbReference>
<dbReference type="CDD" id="cd08875">
    <property type="entry name" value="START_ArGLABRA2_like"/>
    <property type="match status" value="1"/>
</dbReference>
<keyword evidence="6 9" id="KW-0371">Homeobox</keyword>
<evidence type="ECO:0000256" key="9">
    <source>
        <dbReference type="PROSITE-ProRule" id="PRU00108"/>
    </source>
</evidence>
<feature type="domain" description="Homeobox" evidence="12">
    <location>
        <begin position="48"/>
        <end position="108"/>
    </location>
</feature>
<keyword evidence="8 9" id="KW-0539">Nucleus</keyword>
<reference evidence="15" key="2">
    <citation type="submission" date="2025-08" db="UniProtKB">
        <authorList>
            <consortium name="RefSeq"/>
        </authorList>
    </citation>
    <scope>IDENTIFICATION</scope>
</reference>
<dbReference type="CDD" id="cd00086">
    <property type="entry name" value="homeodomain"/>
    <property type="match status" value="1"/>
</dbReference>
<evidence type="ECO:0000256" key="3">
    <source>
        <dbReference type="ARBA" id="ARBA00023015"/>
    </source>
</evidence>
<dbReference type="InterPro" id="IPR017970">
    <property type="entry name" value="Homeobox_CS"/>
</dbReference>
<evidence type="ECO:0000256" key="4">
    <source>
        <dbReference type="ARBA" id="ARBA00023054"/>
    </source>
</evidence>
<dbReference type="Pfam" id="PF00046">
    <property type="entry name" value="Homeodomain"/>
    <property type="match status" value="1"/>
</dbReference>
<evidence type="ECO:0000313" key="15">
    <source>
        <dbReference type="RefSeq" id="XP_027773740.1"/>
    </source>
</evidence>
<evidence type="ECO:0000313" key="14">
    <source>
        <dbReference type="Proteomes" id="UP000694930"/>
    </source>
</evidence>
<dbReference type="Gene3D" id="1.10.10.60">
    <property type="entry name" value="Homeodomain-like"/>
    <property type="match status" value="1"/>
</dbReference>
<dbReference type="PANTHER" id="PTHR45654:SF53">
    <property type="entry name" value="HOMEOBOX DOMAIN-CONTAINING PROTEIN"/>
    <property type="match status" value="1"/>
</dbReference>
<evidence type="ECO:0000256" key="11">
    <source>
        <dbReference type="SAM" id="MobiDB-lite"/>
    </source>
</evidence>
<keyword evidence="3" id="KW-0805">Transcription regulation</keyword>
<feature type="DNA-binding region" description="Homeobox" evidence="9">
    <location>
        <begin position="50"/>
        <end position="109"/>
    </location>
</feature>
<evidence type="ECO:0000256" key="7">
    <source>
        <dbReference type="ARBA" id="ARBA00023163"/>
    </source>
</evidence>
<proteinExistence type="inferred from homology"/>
<evidence type="ECO:0000256" key="10">
    <source>
        <dbReference type="RuleBase" id="RU000682"/>
    </source>
</evidence>
<evidence type="ECO:0000256" key="6">
    <source>
        <dbReference type="ARBA" id="ARBA00023155"/>
    </source>
</evidence>
<dbReference type="Pfam" id="PF01852">
    <property type="entry name" value="START"/>
    <property type="match status" value="1"/>
</dbReference>
<dbReference type="InterPro" id="IPR042160">
    <property type="entry name" value="HD-Zip_IV"/>
</dbReference>
<dbReference type="RefSeq" id="XP_027773740.1">
    <property type="nucleotide sequence ID" value="XM_027917939.1"/>
</dbReference>
<accession>A0ABM1VDC2</accession>
<dbReference type="InterPro" id="IPR057993">
    <property type="entry name" value="HD-Zip_IV_C"/>
</dbReference>
<dbReference type="PROSITE" id="PS00027">
    <property type="entry name" value="HOMEOBOX_1"/>
    <property type="match status" value="1"/>
</dbReference>
<feature type="region of interest" description="Disordered" evidence="11">
    <location>
        <begin position="28"/>
        <end position="54"/>
    </location>
</feature>
<comment type="similarity">
    <text evidence="2">Belongs to the HD-ZIP homeobox family. Class IV subfamily.</text>
</comment>
<dbReference type="SMART" id="SM00234">
    <property type="entry name" value="START"/>
    <property type="match status" value="1"/>
</dbReference>
<name>A0ABM1VDC2_SOLPN</name>
<dbReference type="Pfam" id="PF25797">
    <property type="entry name" value="PDF2_C"/>
    <property type="match status" value="1"/>
</dbReference>
<protein>
    <submittedName>
        <fullName evidence="15">Homeobox-leucine zipper protein ROC5-like</fullName>
    </submittedName>
</protein>
<evidence type="ECO:0000256" key="2">
    <source>
        <dbReference type="ARBA" id="ARBA00006789"/>
    </source>
</evidence>
<evidence type="ECO:0000259" key="12">
    <source>
        <dbReference type="PROSITE" id="PS50071"/>
    </source>
</evidence>